<dbReference type="AlphaFoldDB" id="A0A285U3B1"/>
<dbReference type="PANTHER" id="PTHR11136:SF0">
    <property type="entry name" value="DIHYDROFOLATE SYNTHETASE-RELATED"/>
    <property type="match status" value="1"/>
</dbReference>
<dbReference type="InterPro" id="IPR013221">
    <property type="entry name" value="Mur_ligase_cen"/>
</dbReference>
<dbReference type="GO" id="GO:0046872">
    <property type="term" value="F:metal ion binding"/>
    <property type="evidence" value="ECO:0007669"/>
    <property type="project" value="UniProtKB-KW"/>
</dbReference>
<proteinExistence type="inferred from homology"/>
<dbReference type="OrthoDB" id="9809356at2"/>
<dbReference type="Gene3D" id="3.90.190.20">
    <property type="entry name" value="Mur ligase, C-terminal domain"/>
    <property type="match status" value="1"/>
</dbReference>
<dbReference type="PANTHER" id="PTHR11136">
    <property type="entry name" value="FOLYLPOLYGLUTAMATE SYNTHASE-RELATED"/>
    <property type="match status" value="1"/>
</dbReference>
<dbReference type="SUPFAM" id="SSF53623">
    <property type="entry name" value="MurD-like peptide ligases, catalytic domain"/>
    <property type="match status" value="1"/>
</dbReference>
<dbReference type="InterPro" id="IPR018109">
    <property type="entry name" value="Folylpolyglutamate_synth_CS"/>
</dbReference>
<keyword evidence="4 11" id="KW-0436">Ligase</keyword>
<feature type="domain" description="Mur ligase C-terminal" evidence="12">
    <location>
        <begin position="294"/>
        <end position="409"/>
    </location>
</feature>
<dbReference type="GO" id="GO:0005737">
    <property type="term" value="C:cytoplasm"/>
    <property type="evidence" value="ECO:0007669"/>
    <property type="project" value="TreeGrafter"/>
</dbReference>
<dbReference type="InterPro" id="IPR036565">
    <property type="entry name" value="Mur-like_cat_sf"/>
</dbReference>
<evidence type="ECO:0000256" key="5">
    <source>
        <dbReference type="ARBA" id="ARBA00022723"/>
    </source>
</evidence>
<dbReference type="Pfam" id="PF02875">
    <property type="entry name" value="Mur_ligase_C"/>
    <property type="match status" value="1"/>
</dbReference>
<evidence type="ECO:0000256" key="10">
    <source>
        <dbReference type="ARBA" id="ARBA00047493"/>
    </source>
</evidence>
<gene>
    <name evidence="14" type="ORF">SAMN05877842_102352</name>
</gene>
<keyword evidence="6 11" id="KW-0547">Nucleotide-binding</keyword>
<keyword evidence="7 11" id="KW-0067">ATP-binding</keyword>
<dbReference type="InterPro" id="IPR036615">
    <property type="entry name" value="Mur_ligase_C_dom_sf"/>
</dbReference>
<evidence type="ECO:0000259" key="13">
    <source>
        <dbReference type="Pfam" id="PF08245"/>
    </source>
</evidence>
<dbReference type="InterPro" id="IPR001645">
    <property type="entry name" value="Folylpolyglutamate_synth"/>
</dbReference>
<dbReference type="Pfam" id="PF08245">
    <property type="entry name" value="Mur_ligase_M"/>
    <property type="match status" value="1"/>
</dbReference>
<evidence type="ECO:0000256" key="6">
    <source>
        <dbReference type="ARBA" id="ARBA00022741"/>
    </source>
</evidence>
<dbReference type="Proteomes" id="UP000219252">
    <property type="component" value="Unassembled WGS sequence"/>
</dbReference>
<dbReference type="SUPFAM" id="SSF53244">
    <property type="entry name" value="MurD-like peptide ligases, peptide-binding domain"/>
    <property type="match status" value="1"/>
</dbReference>
<sequence length="431" mass="48667">MFHTIEECTNFIFQLKASQYKGKPLEAVRIILNELGNPHNSVKFIHFAGSNGKGSSLNATREILMGHGLQVGAFISPHLERANERVTINKQQITDEQFLYYANKLSSIIEEKLNGKYPTFFEVMMLISFLHFANEKVDIALIETGIGGRIDSTNVITPEVSVITTISLEHTEILGDTYAKVALEKAGIIKEKVPVVVGVKNVEALQVINQQAKKMGSELYRLGREIHVSNIIRKNPQIFNYSLNSRDITDIPLSMLGNHQIDNAALAITAALIYDSTITDETIRHALSNAKWEGRFERIGKQIIIDGAHNSEGTSVLIETLKEVEPNKKYKFVYAALQDKDHQNSIQMMDEVAHKMSFTEIALPRRAKANNLASQSKHNKITVNENWKQLIEIELNELKEDELLVITGSLYFIAEVRSYLFSTFERKKDTH</sequence>
<dbReference type="GO" id="GO:0004326">
    <property type="term" value="F:tetrahydrofolylpolyglutamate synthase activity"/>
    <property type="evidence" value="ECO:0007669"/>
    <property type="project" value="UniProtKB-EC"/>
</dbReference>
<evidence type="ECO:0000256" key="2">
    <source>
        <dbReference type="ARBA" id="ARBA00008276"/>
    </source>
</evidence>
<dbReference type="Gene3D" id="3.40.1190.10">
    <property type="entry name" value="Mur-like, catalytic domain"/>
    <property type="match status" value="1"/>
</dbReference>
<evidence type="ECO:0000256" key="11">
    <source>
        <dbReference type="PIRNR" id="PIRNR001563"/>
    </source>
</evidence>
<evidence type="ECO:0000313" key="15">
    <source>
        <dbReference type="Proteomes" id="UP000219252"/>
    </source>
</evidence>
<dbReference type="PIRSF" id="PIRSF001563">
    <property type="entry name" value="Folylpolyglu_synth"/>
    <property type="match status" value="1"/>
</dbReference>
<dbReference type="GO" id="GO:0008841">
    <property type="term" value="F:dihydrofolate synthase activity"/>
    <property type="evidence" value="ECO:0007669"/>
    <property type="project" value="TreeGrafter"/>
</dbReference>
<keyword evidence="5" id="KW-0479">Metal-binding</keyword>
<evidence type="ECO:0000256" key="4">
    <source>
        <dbReference type="ARBA" id="ARBA00022598"/>
    </source>
</evidence>
<keyword evidence="8" id="KW-0460">Magnesium</keyword>
<dbReference type="FunFam" id="3.40.1190.10:FF:000011">
    <property type="entry name" value="Folylpolyglutamate synthase/dihydrofolate synthase"/>
    <property type="match status" value="1"/>
</dbReference>
<name>A0A285U3B1_9BACL</name>
<feature type="domain" description="Mur ligase central" evidence="13">
    <location>
        <begin position="105"/>
        <end position="271"/>
    </location>
</feature>
<comment type="cofactor">
    <cofactor evidence="1">
        <name>Mg(2+)</name>
        <dbReference type="ChEBI" id="CHEBI:18420"/>
    </cofactor>
</comment>
<dbReference type="RefSeq" id="WP_097148412.1">
    <property type="nucleotide sequence ID" value="NZ_OBQC01000002.1"/>
</dbReference>
<dbReference type="EMBL" id="OBQC01000002">
    <property type="protein sequence ID" value="SOC36434.1"/>
    <property type="molecule type" value="Genomic_DNA"/>
</dbReference>
<dbReference type="EC" id="6.3.2.17" evidence="3"/>
<dbReference type="InterPro" id="IPR004101">
    <property type="entry name" value="Mur_ligase_C"/>
</dbReference>
<evidence type="ECO:0000256" key="3">
    <source>
        <dbReference type="ARBA" id="ARBA00013025"/>
    </source>
</evidence>
<evidence type="ECO:0000256" key="7">
    <source>
        <dbReference type="ARBA" id="ARBA00022840"/>
    </source>
</evidence>
<keyword evidence="15" id="KW-1185">Reference proteome</keyword>
<comment type="similarity">
    <text evidence="2 11">Belongs to the folylpolyglutamate synthase family.</text>
</comment>
<evidence type="ECO:0000259" key="12">
    <source>
        <dbReference type="Pfam" id="PF02875"/>
    </source>
</evidence>
<dbReference type="NCBIfam" id="TIGR01499">
    <property type="entry name" value="folC"/>
    <property type="match status" value="1"/>
</dbReference>
<evidence type="ECO:0000256" key="8">
    <source>
        <dbReference type="ARBA" id="ARBA00022842"/>
    </source>
</evidence>
<dbReference type="GO" id="GO:0005524">
    <property type="term" value="F:ATP binding"/>
    <property type="evidence" value="ECO:0007669"/>
    <property type="project" value="UniProtKB-KW"/>
</dbReference>
<protein>
    <recommendedName>
        <fullName evidence="3">tetrahydrofolate synthase</fullName>
        <ecNumber evidence="3">6.3.2.17</ecNumber>
    </recommendedName>
    <alternativeName>
        <fullName evidence="9">Tetrahydrofolylpolyglutamate synthase</fullName>
    </alternativeName>
</protein>
<dbReference type="PROSITE" id="PS01012">
    <property type="entry name" value="FOLYLPOLYGLU_SYNT_2"/>
    <property type="match status" value="1"/>
</dbReference>
<evidence type="ECO:0000256" key="1">
    <source>
        <dbReference type="ARBA" id="ARBA00001946"/>
    </source>
</evidence>
<reference evidence="15" key="1">
    <citation type="submission" date="2017-08" db="EMBL/GenBank/DDBJ databases">
        <authorList>
            <person name="Varghese N."/>
            <person name="Submissions S."/>
        </authorList>
    </citation>
    <scope>NUCLEOTIDE SEQUENCE [LARGE SCALE GENOMIC DNA]</scope>
    <source>
        <strain evidence="15">JC23</strain>
    </source>
</reference>
<accession>A0A285U3B1</accession>
<evidence type="ECO:0000313" key="14">
    <source>
        <dbReference type="EMBL" id="SOC36434.1"/>
    </source>
</evidence>
<evidence type="ECO:0000256" key="9">
    <source>
        <dbReference type="ARBA" id="ARBA00030592"/>
    </source>
</evidence>
<comment type="catalytic activity">
    <reaction evidence="10">
        <text>(6S)-5,6,7,8-tetrahydrofolyl-(gamma-L-Glu)(n) + L-glutamate + ATP = (6S)-5,6,7,8-tetrahydrofolyl-(gamma-L-Glu)(n+1) + ADP + phosphate + H(+)</text>
        <dbReference type="Rhea" id="RHEA:10580"/>
        <dbReference type="Rhea" id="RHEA-COMP:14738"/>
        <dbReference type="Rhea" id="RHEA-COMP:14740"/>
        <dbReference type="ChEBI" id="CHEBI:15378"/>
        <dbReference type="ChEBI" id="CHEBI:29985"/>
        <dbReference type="ChEBI" id="CHEBI:30616"/>
        <dbReference type="ChEBI" id="CHEBI:43474"/>
        <dbReference type="ChEBI" id="CHEBI:141005"/>
        <dbReference type="ChEBI" id="CHEBI:456216"/>
        <dbReference type="EC" id="6.3.2.17"/>
    </reaction>
</comment>
<organism evidence="14 15">
    <name type="scientific">Ureibacillus acetophenoni</name>
    <dbReference type="NCBI Taxonomy" id="614649"/>
    <lineage>
        <taxon>Bacteria</taxon>
        <taxon>Bacillati</taxon>
        <taxon>Bacillota</taxon>
        <taxon>Bacilli</taxon>
        <taxon>Bacillales</taxon>
        <taxon>Caryophanaceae</taxon>
        <taxon>Ureibacillus</taxon>
    </lineage>
</organism>